<dbReference type="PANTHER" id="PTHR47329">
    <property type="entry name" value="OS05G0129900 PROTEIN"/>
    <property type="match status" value="1"/>
</dbReference>
<accession>A0A822XP92</accession>
<comment type="caution">
    <text evidence="1">The sequence shown here is derived from an EMBL/GenBank/DDBJ whole genome shotgun (WGS) entry which is preliminary data.</text>
</comment>
<dbReference type="PANTHER" id="PTHR47329:SF1">
    <property type="entry name" value="OS05G0129900 PROTEIN"/>
    <property type="match status" value="1"/>
</dbReference>
<evidence type="ECO:0000313" key="2">
    <source>
        <dbReference type="Proteomes" id="UP000607653"/>
    </source>
</evidence>
<organism evidence="1 2">
    <name type="scientific">Nelumbo nucifera</name>
    <name type="common">Sacred lotus</name>
    <dbReference type="NCBI Taxonomy" id="4432"/>
    <lineage>
        <taxon>Eukaryota</taxon>
        <taxon>Viridiplantae</taxon>
        <taxon>Streptophyta</taxon>
        <taxon>Embryophyta</taxon>
        <taxon>Tracheophyta</taxon>
        <taxon>Spermatophyta</taxon>
        <taxon>Magnoliopsida</taxon>
        <taxon>Proteales</taxon>
        <taxon>Nelumbonaceae</taxon>
        <taxon>Nelumbo</taxon>
    </lineage>
</organism>
<name>A0A822XP92_NELNU</name>
<sequence length="101" mass="11222">MSLEKKLLNPVWEIKVQKLVINISVGESGYRLTKATKGSHAVDKREELKTSVQELASRAASRAMAEAVKNITPPKSAYEFEVSWRGLSGDRALQARLLKVL</sequence>
<evidence type="ECO:0000313" key="1">
    <source>
        <dbReference type="EMBL" id="DAD19318.1"/>
    </source>
</evidence>
<keyword evidence="2" id="KW-1185">Reference proteome</keyword>
<dbReference type="EMBL" id="DUZY01000001">
    <property type="protein sequence ID" value="DAD19318.1"/>
    <property type="molecule type" value="Genomic_DNA"/>
</dbReference>
<protein>
    <submittedName>
        <fullName evidence="1">Uncharacterized protein</fullName>
    </submittedName>
</protein>
<proteinExistence type="predicted"/>
<dbReference type="Proteomes" id="UP000607653">
    <property type="component" value="Unassembled WGS sequence"/>
</dbReference>
<gene>
    <name evidence="1" type="ORF">HUJ06_020781</name>
</gene>
<reference evidence="1 2" key="1">
    <citation type="journal article" date="2020" name="Mol. Biol. Evol.">
        <title>Distinct Expression and Methylation Patterns for Genes with Different Fates following a Single Whole-Genome Duplication in Flowering Plants.</title>
        <authorList>
            <person name="Shi T."/>
            <person name="Rahmani R.S."/>
            <person name="Gugger P.F."/>
            <person name="Wang M."/>
            <person name="Li H."/>
            <person name="Zhang Y."/>
            <person name="Li Z."/>
            <person name="Wang Q."/>
            <person name="Van de Peer Y."/>
            <person name="Marchal K."/>
            <person name="Chen J."/>
        </authorList>
    </citation>
    <scope>NUCLEOTIDE SEQUENCE [LARGE SCALE GENOMIC DNA]</scope>
    <source>
        <tissue evidence="1">Leaf</tissue>
    </source>
</reference>
<dbReference type="AlphaFoldDB" id="A0A822XP92"/>